<accession>A0A6A5KRR2</accession>
<gene>
    <name evidence="2" type="ORF">BDW02DRAFT_303531</name>
</gene>
<dbReference type="EMBL" id="ML975248">
    <property type="protein sequence ID" value="KAF1838857.1"/>
    <property type="molecule type" value="Genomic_DNA"/>
</dbReference>
<reference evidence="2" key="1">
    <citation type="submission" date="2020-01" db="EMBL/GenBank/DDBJ databases">
        <authorList>
            <consortium name="DOE Joint Genome Institute"/>
            <person name="Haridas S."/>
            <person name="Albert R."/>
            <person name="Binder M."/>
            <person name="Bloem J."/>
            <person name="Labutti K."/>
            <person name="Salamov A."/>
            <person name="Andreopoulos B."/>
            <person name="Baker S.E."/>
            <person name="Barry K."/>
            <person name="Bills G."/>
            <person name="Bluhm B.H."/>
            <person name="Cannon C."/>
            <person name="Castanera R."/>
            <person name="Culley D.E."/>
            <person name="Daum C."/>
            <person name="Ezra D."/>
            <person name="Gonzalez J.B."/>
            <person name="Henrissat B."/>
            <person name="Kuo A."/>
            <person name="Liang C."/>
            <person name="Lipzen A."/>
            <person name="Lutzoni F."/>
            <person name="Magnuson J."/>
            <person name="Mondo S."/>
            <person name="Nolan M."/>
            <person name="Ohm R."/>
            <person name="Pangilinan J."/>
            <person name="Park H.-J."/>
            <person name="Ramirez L."/>
            <person name="Alfaro M."/>
            <person name="Sun H."/>
            <person name="Tritt A."/>
            <person name="Yoshinaga Y."/>
            <person name="Zwiers L.-H."/>
            <person name="Turgeon B.G."/>
            <person name="Goodwin S.B."/>
            <person name="Spatafora J.W."/>
            <person name="Crous P.W."/>
            <person name="Grigoriev I.V."/>
        </authorList>
    </citation>
    <scope>NUCLEOTIDE SEQUENCE</scope>
    <source>
        <strain evidence="2">P77</strain>
    </source>
</reference>
<name>A0A6A5KRR2_9PLEO</name>
<evidence type="ECO:0000313" key="3">
    <source>
        <dbReference type="Proteomes" id="UP000800040"/>
    </source>
</evidence>
<evidence type="ECO:0000313" key="2">
    <source>
        <dbReference type="EMBL" id="KAF1838857.1"/>
    </source>
</evidence>
<dbReference type="AlphaFoldDB" id="A0A6A5KRR2"/>
<organism evidence="2 3">
    <name type="scientific">Decorospora gaudefroyi</name>
    <dbReference type="NCBI Taxonomy" id="184978"/>
    <lineage>
        <taxon>Eukaryota</taxon>
        <taxon>Fungi</taxon>
        <taxon>Dikarya</taxon>
        <taxon>Ascomycota</taxon>
        <taxon>Pezizomycotina</taxon>
        <taxon>Dothideomycetes</taxon>
        <taxon>Pleosporomycetidae</taxon>
        <taxon>Pleosporales</taxon>
        <taxon>Pleosporineae</taxon>
        <taxon>Pleosporaceae</taxon>
        <taxon>Decorospora</taxon>
    </lineage>
</organism>
<keyword evidence="3" id="KW-1185">Reference proteome</keyword>
<proteinExistence type="predicted"/>
<evidence type="ECO:0000256" key="1">
    <source>
        <dbReference type="SAM" id="MobiDB-lite"/>
    </source>
</evidence>
<feature type="region of interest" description="Disordered" evidence="1">
    <location>
        <begin position="135"/>
        <end position="160"/>
    </location>
</feature>
<protein>
    <submittedName>
        <fullName evidence="2">Uncharacterized protein</fullName>
    </submittedName>
</protein>
<dbReference type="Proteomes" id="UP000800040">
    <property type="component" value="Unassembled WGS sequence"/>
</dbReference>
<feature type="compositionally biased region" description="Low complexity" evidence="1">
    <location>
        <begin position="140"/>
        <end position="152"/>
    </location>
</feature>
<sequence>MPSRNRRPSAAMYISFWPNYDLSVPGVPVLARYQQRARQDRGHVWSLIPPALADAMTRACGVEAVSTVCKGGSLDVLPSGMYPLACTRAAWTATHSLLAAAFLAQSWNGLGVVSLVLRSTAAGFEAQDKRGTYGLRLRRSSGPSRRLQLSQRPTPRARMSARAQHKRRWLLFHCHGRIGGRER</sequence>